<dbReference type="Pfam" id="PF12728">
    <property type="entry name" value="HTH_17"/>
    <property type="match status" value="1"/>
</dbReference>
<reference evidence="2 4" key="1">
    <citation type="submission" date="2016-10" db="EMBL/GenBank/DDBJ databases">
        <title>Draft genome sequences of four alkaliphilic bacteria belonging to the Anaerobacillus genus.</title>
        <authorList>
            <person name="Bassil N.M."/>
            <person name="Lloyd J.R."/>
        </authorList>
    </citation>
    <scope>NUCLEOTIDE SEQUENCE [LARGE SCALE GENOMIC DNA]</scope>
    <source>
        <strain evidence="2 4">NB2006</strain>
    </source>
</reference>
<dbReference type="RefSeq" id="WP_071318903.1">
    <property type="nucleotide sequence ID" value="NZ_CP063356.2"/>
</dbReference>
<dbReference type="OrthoDB" id="9813719at2"/>
<dbReference type="InterPro" id="IPR041657">
    <property type="entry name" value="HTH_17"/>
</dbReference>
<dbReference type="EMBL" id="LQXD01000183">
    <property type="protein sequence ID" value="OIJ06252.1"/>
    <property type="molecule type" value="Genomic_DNA"/>
</dbReference>
<feature type="domain" description="Helix-turn-helix" evidence="1">
    <location>
        <begin position="3"/>
        <end position="44"/>
    </location>
</feature>
<gene>
    <name evidence="3" type="ORF">AWH56_006850</name>
    <name evidence="2" type="ORF">AWH56_21080</name>
</gene>
<proteinExistence type="predicted"/>
<sequence length="57" mass="6503">MEYISAKEAADKWGISKRRVQVLCAEKRIEGANKVGMVWVIPKEADKPVDERRKSNS</sequence>
<dbReference type="EMBL" id="CP063356">
    <property type="protein sequence ID" value="QOY37341.1"/>
    <property type="molecule type" value="Genomic_DNA"/>
</dbReference>
<reference evidence="3 4" key="2">
    <citation type="journal article" date="2017" name="Genome Announc.">
        <title>Draft Genome Sequences of Four Alkaliphilic Bacteria Belonging to the Anaerobacillus Genus.</title>
        <authorList>
            <person name="Bassil N.M."/>
            <person name="Lloyd J.R."/>
        </authorList>
    </citation>
    <scope>NUCLEOTIDE SEQUENCE [LARGE SCALE GENOMIC DNA]</scope>
    <source>
        <strain evidence="3 4">NB2006</strain>
    </source>
</reference>
<reference evidence="3" key="4">
    <citation type="submission" date="2020-10" db="EMBL/GenBank/DDBJ databases">
        <authorList>
            <person name="Bassil N.M."/>
            <person name="Lloyd J.R."/>
        </authorList>
    </citation>
    <scope>NUCLEOTIDE SEQUENCE</scope>
    <source>
        <strain evidence="3">NB2006</strain>
    </source>
</reference>
<evidence type="ECO:0000259" key="1">
    <source>
        <dbReference type="Pfam" id="PF12728"/>
    </source>
</evidence>
<evidence type="ECO:0000313" key="2">
    <source>
        <dbReference type="EMBL" id="OIJ06252.1"/>
    </source>
</evidence>
<reference evidence="3 4" key="3">
    <citation type="journal article" date="2019" name="Int. J. Syst. Evol. Microbiol.">
        <title>Anaerobacillus isosaccharinicus sp. nov., an alkaliphilic bacterium which degrades isosaccharinic acid.</title>
        <authorList>
            <person name="Bassil N.M."/>
            <person name="Lloyd J.R."/>
        </authorList>
    </citation>
    <scope>NUCLEOTIDE SEQUENCE [LARGE SCALE GENOMIC DNA]</scope>
    <source>
        <strain evidence="3 4">NB2006</strain>
    </source>
</reference>
<keyword evidence="4" id="KW-1185">Reference proteome</keyword>
<organism evidence="2 4">
    <name type="scientific">Anaerobacillus isosaccharinicus</name>
    <dbReference type="NCBI Taxonomy" id="1532552"/>
    <lineage>
        <taxon>Bacteria</taxon>
        <taxon>Bacillati</taxon>
        <taxon>Bacillota</taxon>
        <taxon>Bacilli</taxon>
        <taxon>Bacillales</taxon>
        <taxon>Bacillaceae</taxon>
        <taxon>Anaerobacillus</taxon>
    </lineage>
</organism>
<name>A0A1S2L1A0_9BACI</name>
<dbReference type="GO" id="GO:0003677">
    <property type="term" value="F:DNA binding"/>
    <property type="evidence" value="ECO:0007669"/>
    <property type="project" value="UniProtKB-KW"/>
</dbReference>
<accession>A0A1S2L1A0</accession>
<dbReference type="Proteomes" id="UP000180175">
    <property type="component" value="Chromosome"/>
</dbReference>
<keyword evidence="2" id="KW-0238">DNA-binding</keyword>
<dbReference type="KEGG" id="aia:AWH56_006850"/>
<dbReference type="AlphaFoldDB" id="A0A1S2L1A0"/>
<evidence type="ECO:0000313" key="4">
    <source>
        <dbReference type="Proteomes" id="UP000180175"/>
    </source>
</evidence>
<evidence type="ECO:0000313" key="3">
    <source>
        <dbReference type="EMBL" id="QOY37341.1"/>
    </source>
</evidence>
<protein>
    <submittedName>
        <fullName evidence="2">DNA-binding protein</fullName>
    </submittedName>
    <submittedName>
        <fullName evidence="3">Helix-turn-helix domain-containing protein</fullName>
    </submittedName>
</protein>